<accession>A0A0C2NJI2</accession>
<dbReference type="PANTHER" id="PTHR21552:SF2">
    <property type="entry name" value="CREB3 REGULATORY FACTOR"/>
    <property type="match status" value="1"/>
</dbReference>
<proteinExistence type="predicted"/>
<dbReference type="InterPro" id="IPR039165">
    <property type="entry name" value="CREBRF"/>
</dbReference>
<dbReference type="CDD" id="cd14809">
    <property type="entry name" value="bZIP_AUREO-like"/>
    <property type="match status" value="1"/>
</dbReference>
<organism evidence="2 3">
    <name type="scientific">Thelohanellus kitauei</name>
    <name type="common">Myxosporean</name>
    <dbReference type="NCBI Taxonomy" id="669202"/>
    <lineage>
        <taxon>Eukaryota</taxon>
        <taxon>Metazoa</taxon>
        <taxon>Cnidaria</taxon>
        <taxon>Myxozoa</taxon>
        <taxon>Myxosporea</taxon>
        <taxon>Bivalvulida</taxon>
        <taxon>Platysporina</taxon>
        <taxon>Myxobolidae</taxon>
        <taxon>Thelohanellus</taxon>
    </lineage>
</organism>
<dbReference type="AlphaFoldDB" id="A0A0C2NJI2"/>
<dbReference type="Proteomes" id="UP000031668">
    <property type="component" value="Unassembled WGS sequence"/>
</dbReference>
<dbReference type="InterPro" id="IPR004827">
    <property type="entry name" value="bZIP"/>
</dbReference>
<dbReference type="OrthoDB" id="8931646at2759"/>
<dbReference type="PROSITE" id="PS00036">
    <property type="entry name" value="BZIP_BASIC"/>
    <property type="match status" value="1"/>
</dbReference>
<evidence type="ECO:0000313" key="2">
    <source>
        <dbReference type="EMBL" id="KII74177.1"/>
    </source>
</evidence>
<feature type="domain" description="BZIP" evidence="1">
    <location>
        <begin position="253"/>
        <end position="267"/>
    </location>
</feature>
<dbReference type="GO" id="GO:0000981">
    <property type="term" value="F:DNA-binding transcription factor activity, RNA polymerase II-specific"/>
    <property type="evidence" value="ECO:0007669"/>
    <property type="project" value="TreeGrafter"/>
</dbReference>
<reference evidence="2 3" key="1">
    <citation type="journal article" date="2014" name="Genome Biol. Evol.">
        <title>The genome of the myxosporean Thelohanellus kitauei shows adaptations to nutrient acquisition within its fish host.</title>
        <authorList>
            <person name="Yang Y."/>
            <person name="Xiong J."/>
            <person name="Zhou Z."/>
            <person name="Huo F."/>
            <person name="Miao W."/>
            <person name="Ran C."/>
            <person name="Liu Y."/>
            <person name="Zhang J."/>
            <person name="Feng J."/>
            <person name="Wang M."/>
            <person name="Wang M."/>
            <person name="Wang L."/>
            <person name="Yao B."/>
        </authorList>
    </citation>
    <scope>NUCLEOTIDE SEQUENCE [LARGE SCALE GENOMIC DNA]</scope>
    <source>
        <strain evidence="2">Wuqing</strain>
    </source>
</reference>
<dbReference type="GO" id="GO:0006986">
    <property type="term" value="P:response to unfolded protein"/>
    <property type="evidence" value="ECO:0007669"/>
    <property type="project" value="InterPro"/>
</dbReference>
<dbReference type="PANTHER" id="PTHR21552">
    <property type="entry name" value="ADULT RETINA PROTEIN"/>
    <property type="match status" value="1"/>
</dbReference>
<keyword evidence="3" id="KW-1185">Reference proteome</keyword>
<dbReference type="EMBL" id="JWZT01000510">
    <property type="protein sequence ID" value="KII74177.1"/>
    <property type="molecule type" value="Genomic_DNA"/>
</dbReference>
<evidence type="ECO:0000313" key="3">
    <source>
        <dbReference type="Proteomes" id="UP000031668"/>
    </source>
</evidence>
<dbReference type="SUPFAM" id="SSF57959">
    <property type="entry name" value="Leucine zipper domain"/>
    <property type="match status" value="1"/>
</dbReference>
<name>A0A0C2NJI2_THEKT</name>
<sequence>MNDDRQEVQDNSTLNYSPDTSLLLCINNEDATRPKRTVVPPLADRQFTECINIEEPTVCTEMPTNLPRFEETWNPVSQNPNLQNTNLSAQNMPFLLDQNQMNIMPMPEVLTHNMFVNTNFNPVHVALDSNQVESYGHVQNMAYVPGYLPKLGLHQPSIEECINNQTVNAFPFVQINYPMGTFGPGAQFPQRTPPEVCTNIYVNKASTKLSEAEDWTPNPHKLLEILSELEKLNEIICRLKDECDLPNAKPNLKRERNRLASKACRLKKKATHETNKIKLEGLEIEFKLLIYALHFMSWELISFVSYPSSTENLTGKLNDIQNKYLSGIKVAADSDNFVKNVLERTKNHDPRTSFILQDPSVQV</sequence>
<evidence type="ECO:0000259" key="1">
    <source>
        <dbReference type="PROSITE" id="PS00036"/>
    </source>
</evidence>
<dbReference type="InterPro" id="IPR046347">
    <property type="entry name" value="bZIP_sf"/>
</dbReference>
<dbReference type="GO" id="GO:0000977">
    <property type="term" value="F:RNA polymerase II transcription regulatory region sequence-specific DNA binding"/>
    <property type="evidence" value="ECO:0007669"/>
    <property type="project" value="TreeGrafter"/>
</dbReference>
<comment type="caution">
    <text evidence="2">The sequence shown here is derived from an EMBL/GenBank/DDBJ whole genome shotgun (WGS) entry which is preliminary data.</text>
</comment>
<dbReference type="GO" id="GO:0005634">
    <property type="term" value="C:nucleus"/>
    <property type="evidence" value="ECO:0007669"/>
    <property type="project" value="TreeGrafter"/>
</dbReference>
<protein>
    <submittedName>
        <fullName evidence="2">CREB3 regulatory factor</fullName>
    </submittedName>
</protein>
<gene>
    <name evidence="2" type="ORF">RF11_00550</name>
</gene>